<dbReference type="GO" id="GO:0008270">
    <property type="term" value="F:zinc ion binding"/>
    <property type="evidence" value="ECO:0007669"/>
    <property type="project" value="InterPro"/>
</dbReference>
<dbReference type="Gene3D" id="4.10.240.10">
    <property type="entry name" value="Zn(2)-C6 fungal-type DNA-binding domain"/>
    <property type="match status" value="1"/>
</dbReference>
<proteinExistence type="predicted"/>
<dbReference type="VEuPathDB" id="FungiDB:AB675_12118"/>
<organism evidence="9 10">
    <name type="scientific">Cyphellophora attinorum</name>
    <dbReference type="NCBI Taxonomy" id="1664694"/>
    <lineage>
        <taxon>Eukaryota</taxon>
        <taxon>Fungi</taxon>
        <taxon>Dikarya</taxon>
        <taxon>Ascomycota</taxon>
        <taxon>Pezizomycotina</taxon>
        <taxon>Eurotiomycetes</taxon>
        <taxon>Chaetothyriomycetidae</taxon>
        <taxon>Chaetothyriales</taxon>
        <taxon>Cyphellophoraceae</taxon>
        <taxon>Cyphellophora</taxon>
    </lineage>
</organism>
<keyword evidence="3" id="KW-0805">Transcription regulation</keyword>
<dbReference type="SUPFAM" id="SSF57701">
    <property type="entry name" value="Zn2/Cys6 DNA-binding domain"/>
    <property type="match status" value="1"/>
</dbReference>
<dbReference type="SMART" id="SM00066">
    <property type="entry name" value="GAL4"/>
    <property type="match status" value="1"/>
</dbReference>
<evidence type="ECO:0000256" key="6">
    <source>
        <dbReference type="ARBA" id="ARBA00023242"/>
    </source>
</evidence>
<dbReference type="PANTHER" id="PTHR36206:SF13">
    <property type="entry name" value="TRANSCRIPTIONAL REGULATORY PROTEIN MOC3"/>
    <property type="match status" value="1"/>
</dbReference>
<reference evidence="9 10" key="1">
    <citation type="submission" date="2015-06" db="EMBL/GenBank/DDBJ databases">
        <title>Draft genome of the ant-associated black yeast Phialophora attae CBS 131958.</title>
        <authorList>
            <person name="Moreno L.F."/>
            <person name="Stielow B.J."/>
            <person name="de Hoog S."/>
            <person name="Vicente V.A."/>
            <person name="Weiss V.A."/>
            <person name="de Vries M."/>
            <person name="Cruz L.M."/>
            <person name="Souza E.M."/>
        </authorList>
    </citation>
    <scope>NUCLEOTIDE SEQUENCE [LARGE SCALE GENOMIC DNA]</scope>
    <source>
        <strain evidence="9 10">CBS 131958</strain>
    </source>
</reference>
<feature type="domain" description="Zn(2)-C6 fungal-type" evidence="8">
    <location>
        <begin position="49"/>
        <end position="79"/>
    </location>
</feature>
<evidence type="ECO:0000256" key="3">
    <source>
        <dbReference type="ARBA" id="ARBA00023015"/>
    </source>
</evidence>
<protein>
    <recommendedName>
        <fullName evidence="8">Zn(2)-C6 fungal-type domain-containing protein</fullName>
    </recommendedName>
</protein>
<evidence type="ECO:0000256" key="4">
    <source>
        <dbReference type="ARBA" id="ARBA00023125"/>
    </source>
</evidence>
<keyword evidence="10" id="KW-1185">Reference proteome</keyword>
<evidence type="ECO:0000313" key="10">
    <source>
        <dbReference type="Proteomes" id="UP000038010"/>
    </source>
</evidence>
<evidence type="ECO:0000256" key="1">
    <source>
        <dbReference type="ARBA" id="ARBA00022723"/>
    </source>
</evidence>
<evidence type="ECO:0000256" key="7">
    <source>
        <dbReference type="SAM" id="MobiDB-lite"/>
    </source>
</evidence>
<dbReference type="EMBL" id="LFJN01000019">
    <property type="protein sequence ID" value="KPI38419.1"/>
    <property type="molecule type" value="Genomic_DNA"/>
</dbReference>
<dbReference type="Proteomes" id="UP000038010">
    <property type="component" value="Unassembled WGS sequence"/>
</dbReference>
<comment type="caution">
    <text evidence="9">The sequence shown here is derived from an EMBL/GenBank/DDBJ whole genome shotgun (WGS) entry which is preliminary data.</text>
</comment>
<dbReference type="GO" id="GO:0003677">
    <property type="term" value="F:DNA binding"/>
    <property type="evidence" value="ECO:0007669"/>
    <property type="project" value="UniProtKB-KW"/>
</dbReference>
<dbReference type="PROSITE" id="PS00463">
    <property type="entry name" value="ZN2_CY6_FUNGAL_1"/>
    <property type="match status" value="1"/>
</dbReference>
<dbReference type="GeneID" id="28732904"/>
<evidence type="ECO:0000256" key="5">
    <source>
        <dbReference type="ARBA" id="ARBA00023163"/>
    </source>
</evidence>
<evidence type="ECO:0000313" key="9">
    <source>
        <dbReference type="EMBL" id="KPI38419.1"/>
    </source>
</evidence>
<dbReference type="InterPro" id="IPR052360">
    <property type="entry name" value="Transcr_Regulatory_Proteins"/>
</dbReference>
<feature type="compositionally biased region" description="Polar residues" evidence="7">
    <location>
        <begin position="15"/>
        <end position="29"/>
    </location>
</feature>
<dbReference type="GO" id="GO:0000981">
    <property type="term" value="F:DNA-binding transcription factor activity, RNA polymerase II-specific"/>
    <property type="evidence" value="ECO:0007669"/>
    <property type="project" value="InterPro"/>
</dbReference>
<dbReference type="RefSeq" id="XP_017998382.1">
    <property type="nucleotide sequence ID" value="XM_018141023.1"/>
</dbReference>
<dbReference type="Pfam" id="PF00172">
    <property type="entry name" value="Zn_clus"/>
    <property type="match status" value="1"/>
</dbReference>
<keyword evidence="5" id="KW-0804">Transcription</keyword>
<dbReference type="InterPro" id="IPR001138">
    <property type="entry name" value="Zn2Cys6_DnaBD"/>
</dbReference>
<dbReference type="CDD" id="cd00067">
    <property type="entry name" value="GAL4"/>
    <property type="match status" value="1"/>
</dbReference>
<dbReference type="PANTHER" id="PTHR36206">
    <property type="entry name" value="ASPERCRYPTIN BIOSYNTHESIS CLUSTER-SPECIFIC TRANSCRIPTION REGULATOR ATNN-RELATED"/>
    <property type="match status" value="1"/>
</dbReference>
<dbReference type="InterPro" id="IPR036864">
    <property type="entry name" value="Zn2-C6_fun-type_DNA-bd_sf"/>
</dbReference>
<keyword evidence="1" id="KW-0479">Metal-binding</keyword>
<keyword evidence="6" id="KW-0539">Nucleus</keyword>
<keyword evidence="4" id="KW-0238">DNA-binding</keyword>
<gene>
    <name evidence="9" type="ORF">AB675_12118</name>
</gene>
<accession>A0A0N0NKZ2</accession>
<dbReference type="AlphaFoldDB" id="A0A0N0NKZ2"/>
<evidence type="ECO:0000259" key="8">
    <source>
        <dbReference type="PROSITE" id="PS50048"/>
    </source>
</evidence>
<dbReference type="OrthoDB" id="2593732at2759"/>
<feature type="region of interest" description="Disordered" evidence="7">
    <location>
        <begin position="1"/>
        <end position="40"/>
    </location>
</feature>
<keyword evidence="2" id="KW-0862">Zinc</keyword>
<evidence type="ECO:0000256" key="2">
    <source>
        <dbReference type="ARBA" id="ARBA00022833"/>
    </source>
</evidence>
<dbReference type="PROSITE" id="PS50048">
    <property type="entry name" value="ZN2_CY6_FUNGAL_2"/>
    <property type="match status" value="1"/>
</dbReference>
<sequence length="459" mass="51931">MARGTRRTAEVSPACRNTLSKTPSSSLGANSDEKQAKRSRVWHPKTRTGCNSCKKRRVKCSEERPVCRKCNIGNRQCYYATPVAVLFEPSGPLLPPAEHNEKRAFQFFREKSTSVFLGYGEHTRMSSLSTINRYLWTVIYPQCAATEDSIRHMIIAVSSKHEQRLQQSTGVDDTAFLELLEAKHYSAALSTFSHQPMDSPEVLVLLAAMFMVYDCLTDNAQQTGQGLHHLVMAMNILYERADSPTPSKSDILDRYAQVMLTRMECLCALFLEPTTPVDDSNVTTEPPEPILPPVLSSLQQAQALFFGICRYRHGYSSRMGAWTSANAHFWHVRKLLLRWSDLIVAYRMRMSREDKVEYQRAAAMAFQFSTIFAAFIYSVRTDFHVMGRQLRPKEVLLKAADRVTMLIEFPDRYMQLVKGACPGGWDPGRDADPFNVGLWPAAEVLSTTEEGAIVEFGFH</sequence>
<name>A0A0N0NKZ2_9EURO</name>